<organism evidence="3 4">
    <name type="scientific">Anaerobacillus alkaliphilus</name>
    <dbReference type="NCBI Taxonomy" id="1548597"/>
    <lineage>
        <taxon>Bacteria</taxon>
        <taxon>Bacillati</taxon>
        <taxon>Bacillota</taxon>
        <taxon>Bacilli</taxon>
        <taxon>Bacillales</taxon>
        <taxon>Bacillaceae</taxon>
        <taxon>Anaerobacillus</taxon>
    </lineage>
</organism>
<feature type="compositionally biased region" description="Basic and acidic residues" evidence="1">
    <location>
        <begin position="39"/>
        <end position="49"/>
    </location>
</feature>
<dbReference type="InterPro" id="IPR014722">
    <property type="entry name" value="Rib_uL2_dom2"/>
</dbReference>
<feature type="domain" description="KOW" evidence="2">
    <location>
        <begin position="6"/>
        <end position="33"/>
    </location>
</feature>
<proteinExistence type="predicted"/>
<dbReference type="OrthoDB" id="2887719at2"/>
<dbReference type="InterPro" id="IPR018690">
    <property type="entry name" value="DUF2187"/>
</dbReference>
<evidence type="ECO:0000259" key="2">
    <source>
        <dbReference type="SMART" id="SM00739"/>
    </source>
</evidence>
<reference evidence="3 4" key="1">
    <citation type="journal article" date="2019" name="Int. J. Syst. Evol. Microbiol.">
        <title>Anaerobacillus alkaliphilus sp. nov., a novel alkaliphilic and moderately halophilic bacterium.</title>
        <authorList>
            <person name="Borsodi A.K."/>
            <person name="Aszalos J.M."/>
            <person name="Bihari P."/>
            <person name="Nagy I."/>
            <person name="Schumann P."/>
            <person name="Sproer C."/>
            <person name="Kovacs A.L."/>
            <person name="Boka K."/>
            <person name="Dobosy P."/>
            <person name="Ovari M."/>
            <person name="Szili-Kovacs T."/>
            <person name="Toth E."/>
        </authorList>
    </citation>
    <scope>NUCLEOTIDE SEQUENCE [LARGE SCALE GENOMIC DNA]</scope>
    <source>
        <strain evidence="3 4">B16-10</strain>
    </source>
</reference>
<dbReference type="Proteomes" id="UP000290649">
    <property type="component" value="Unassembled WGS sequence"/>
</dbReference>
<dbReference type="Pfam" id="PF09953">
    <property type="entry name" value="DUF2187"/>
    <property type="match status" value="1"/>
</dbReference>
<name>A0A4Q0VMG3_9BACI</name>
<dbReference type="SMART" id="SM00739">
    <property type="entry name" value="KOW"/>
    <property type="match status" value="1"/>
</dbReference>
<comment type="caution">
    <text evidence="3">The sequence shown here is derived from an EMBL/GenBank/DDBJ whole genome shotgun (WGS) entry which is preliminary data.</text>
</comment>
<sequence length="61" mass="6823">MSEEITVQPGDAIQITAGDFKGEKGTIIGVYNNSSSIELDTREENDKPRKTVVQHKNYKKL</sequence>
<protein>
    <submittedName>
        <fullName evidence="3">Mitochondrial 54S ribosomal protein L40</fullName>
    </submittedName>
</protein>
<evidence type="ECO:0000313" key="3">
    <source>
        <dbReference type="EMBL" id="RXI96541.1"/>
    </source>
</evidence>
<keyword evidence="3" id="KW-0689">Ribosomal protein</keyword>
<feature type="region of interest" description="Disordered" evidence="1">
    <location>
        <begin position="39"/>
        <end position="61"/>
    </location>
</feature>
<evidence type="ECO:0000256" key="1">
    <source>
        <dbReference type="SAM" id="MobiDB-lite"/>
    </source>
</evidence>
<dbReference type="InterPro" id="IPR008991">
    <property type="entry name" value="Translation_prot_SH3-like_sf"/>
</dbReference>
<dbReference type="SUPFAM" id="SSF50104">
    <property type="entry name" value="Translation proteins SH3-like domain"/>
    <property type="match status" value="1"/>
</dbReference>
<feature type="compositionally biased region" description="Basic residues" evidence="1">
    <location>
        <begin position="50"/>
        <end position="61"/>
    </location>
</feature>
<keyword evidence="3" id="KW-0687">Ribonucleoprotein</keyword>
<accession>A0A4Q0VMG3</accession>
<evidence type="ECO:0000313" key="4">
    <source>
        <dbReference type="Proteomes" id="UP000290649"/>
    </source>
</evidence>
<dbReference type="GO" id="GO:0005840">
    <property type="term" value="C:ribosome"/>
    <property type="evidence" value="ECO:0007669"/>
    <property type="project" value="UniProtKB-KW"/>
</dbReference>
<dbReference type="InterPro" id="IPR005824">
    <property type="entry name" value="KOW"/>
</dbReference>
<dbReference type="Gene3D" id="2.30.30.30">
    <property type="match status" value="1"/>
</dbReference>
<gene>
    <name evidence="3" type="ORF">DS745_22810</name>
</gene>
<dbReference type="AlphaFoldDB" id="A0A4Q0VMG3"/>
<keyword evidence="4" id="KW-1185">Reference proteome</keyword>
<dbReference type="RefSeq" id="WP_129080517.1">
    <property type="nucleotide sequence ID" value="NZ_QOUX01000047.1"/>
</dbReference>
<dbReference type="EMBL" id="QOUX01000047">
    <property type="protein sequence ID" value="RXI96541.1"/>
    <property type="molecule type" value="Genomic_DNA"/>
</dbReference>